<name>A0A1C0ABA4_9FIRM</name>
<dbReference type="Pfam" id="PF05958">
    <property type="entry name" value="tRNA_U5-meth_tr"/>
    <property type="match status" value="1"/>
</dbReference>
<protein>
    <submittedName>
        <fullName evidence="7">23S rRNA (Uracil-5-)-methyltransferase RumA</fullName>
    </submittedName>
</protein>
<organism evidence="7 8">
    <name type="scientific">Orenia metallireducens</name>
    <dbReference type="NCBI Taxonomy" id="1413210"/>
    <lineage>
        <taxon>Bacteria</taxon>
        <taxon>Bacillati</taxon>
        <taxon>Bacillota</taxon>
        <taxon>Clostridia</taxon>
        <taxon>Halanaerobiales</taxon>
        <taxon>Halobacteroidaceae</taxon>
        <taxon>Orenia</taxon>
    </lineage>
</organism>
<feature type="binding site" evidence="4">
    <location>
        <position position="385"/>
    </location>
    <ligand>
        <name>S-adenosyl-L-methionine</name>
        <dbReference type="ChEBI" id="CHEBI:59789"/>
    </ligand>
</feature>
<dbReference type="GO" id="GO:0070041">
    <property type="term" value="F:rRNA (uridine-C5-)-methyltransferase activity"/>
    <property type="evidence" value="ECO:0007669"/>
    <property type="project" value="TreeGrafter"/>
</dbReference>
<evidence type="ECO:0000259" key="6">
    <source>
        <dbReference type="PROSITE" id="PS50926"/>
    </source>
</evidence>
<dbReference type="Gene3D" id="2.40.50.1070">
    <property type="match status" value="1"/>
</dbReference>
<evidence type="ECO:0000256" key="3">
    <source>
        <dbReference type="ARBA" id="ARBA00022691"/>
    </source>
</evidence>
<dbReference type="SUPFAM" id="SSF53335">
    <property type="entry name" value="S-adenosyl-L-methionine-dependent methyltransferases"/>
    <property type="match status" value="1"/>
</dbReference>
<accession>A0A1C0ABA4</accession>
<proteinExistence type="inferred from homology"/>
<feature type="active site" evidence="5">
    <location>
        <position position="412"/>
    </location>
</feature>
<evidence type="ECO:0000313" key="8">
    <source>
        <dbReference type="Proteomes" id="UP000093514"/>
    </source>
</evidence>
<gene>
    <name evidence="7" type="ORF">U472_03690</name>
</gene>
<reference evidence="8" key="1">
    <citation type="submission" date="2016-07" db="EMBL/GenBank/DDBJ databases">
        <authorList>
            <person name="Florea S."/>
            <person name="Webb J.S."/>
            <person name="Jaromczyk J."/>
            <person name="Schardl C.L."/>
        </authorList>
    </citation>
    <scope>NUCLEOTIDE SEQUENCE [LARGE SCALE GENOMIC DNA]</scope>
    <source>
        <strain evidence="8">Z6</strain>
    </source>
</reference>
<dbReference type="Pfam" id="PF01938">
    <property type="entry name" value="TRAM"/>
    <property type="match status" value="1"/>
</dbReference>
<dbReference type="PROSITE" id="PS51687">
    <property type="entry name" value="SAM_MT_RNA_M5U"/>
    <property type="match status" value="1"/>
</dbReference>
<dbReference type="InterPro" id="IPR029063">
    <property type="entry name" value="SAM-dependent_MTases_sf"/>
</dbReference>
<keyword evidence="3 4" id="KW-0949">S-adenosyl-L-methionine</keyword>
<dbReference type="SUPFAM" id="SSF50249">
    <property type="entry name" value="Nucleic acid-binding proteins"/>
    <property type="match status" value="1"/>
</dbReference>
<dbReference type="EMBL" id="LWDV01000007">
    <property type="protein sequence ID" value="OCL27665.1"/>
    <property type="molecule type" value="Genomic_DNA"/>
</dbReference>
<evidence type="ECO:0000256" key="2">
    <source>
        <dbReference type="ARBA" id="ARBA00022679"/>
    </source>
</evidence>
<dbReference type="RefSeq" id="WP_068715633.1">
    <property type="nucleotide sequence ID" value="NZ_LWDV01000007.1"/>
</dbReference>
<dbReference type="GO" id="GO:0070475">
    <property type="term" value="P:rRNA base methylation"/>
    <property type="evidence" value="ECO:0007669"/>
    <property type="project" value="TreeGrafter"/>
</dbReference>
<feature type="active site" description="Nucleophile" evidence="4">
    <location>
        <position position="412"/>
    </location>
</feature>
<comment type="similarity">
    <text evidence="4">Belongs to the class I-like SAM-binding methyltransferase superfamily. RNA M5U methyltransferase family.</text>
</comment>
<keyword evidence="8" id="KW-1185">Reference proteome</keyword>
<dbReference type="Gene3D" id="3.40.50.150">
    <property type="entry name" value="Vaccinia Virus protein VP39"/>
    <property type="match status" value="1"/>
</dbReference>
<dbReference type="PANTHER" id="PTHR11061:SF30">
    <property type="entry name" value="TRNA (URACIL(54)-C(5))-METHYLTRANSFERASE"/>
    <property type="match status" value="1"/>
</dbReference>
<dbReference type="OrthoDB" id="9804590at2"/>
<dbReference type="PANTHER" id="PTHR11061">
    <property type="entry name" value="RNA M5U METHYLTRANSFERASE"/>
    <property type="match status" value="1"/>
</dbReference>
<comment type="caution">
    <text evidence="7">The sequence shown here is derived from an EMBL/GenBank/DDBJ whole genome shotgun (WGS) entry which is preliminary data.</text>
</comment>
<dbReference type="InterPro" id="IPR030390">
    <property type="entry name" value="MeTrfase_TrmA_AS"/>
</dbReference>
<keyword evidence="2 4" id="KW-0808">Transferase</keyword>
<dbReference type="FunFam" id="2.40.50.1070:FF:000003">
    <property type="entry name" value="23S rRNA (Uracil-5-)-methyltransferase RumA"/>
    <property type="match status" value="1"/>
</dbReference>
<dbReference type="PROSITE" id="PS01231">
    <property type="entry name" value="TRMA_2"/>
    <property type="match status" value="1"/>
</dbReference>
<feature type="binding site" evidence="4">
    <location>
        <position position="338"/>
    </location>
    <ligand>
        <name>S-adenosyl-L-methionine</name>
        <dbReference type="ChEBI" id="CHEBI:59789"/>
    </ligand>
</feature>
<dbReference type="InterPro" id="IPR030391">
    <property type="entry name" value="MeTrfase_TrmA_CS"/>
</dbReference>
<evidence type="ECO:0000256" key="4">
    <source>
        <dbReference type="PROSITE-ProRule" id="PRU01024"/>
    </source>
</evidence>
<dbReference type="Gene3D" id="2.40.50.140">
    <property type="entry name" value="Nucleic acid-binding proteins"/>
    <property type="match status" value="1"/>
</dbReference>
<dbReference type="AlphaFoldDB" id="A0A1C0ABA4"/>
<dbReference type="PROSITE" id="PS01230">
    <property type="entry name" value="TRMA_1"/>
    <property type="match status" value="1"/>
</dbReference>
<evidence type="ECO:0000256" key="1">
    <source>
        <dbReference type="ARBA" id="ARBA00022603"/>
    </source>
</evidence>
<dbReference type="CDD" id="cd02440">
    <property type="entry name" value="AdoMet_MTases"/>
    <property type="match status" value="1"/>
</dbReference>
<feature type="domain" description="TRAM" evidence="6">
    <location>
        <begin position="5"/>
        <end position="63"/>
    </location>
</feature>
<sequence>MAKRPVNIGDVVTIELESLAHGGDVVGRIDGFAIFVPKGIPGERVRVKIIQVKKSYGRGEILEVLDESEHRIIPLCSFSTECGGCQVQHINYQAQLEHKREIVRDNIERIGKLKDIKINPVKGMENPLFYRNKAQFPLGLDKDNNVITGFYAPGSHDIIDINDCGIQHPLINRISRETIKLLEEYGTSIYDEKVHKGLMRHLVVRVGVCTNQAMLIFVTKDNKFPEGREIADRLMADIPELVSVQHNINSKKTNVVLGKLTKTLAGEDHIFDYIGKVKYKISPLSFFQVNTLQAKVLYDQAVEYAGLTGQEKVIDAYCGLGSITLYVADQAKEVYGIEVVEEAIEAAKENAQLNGIENCHFQAGKVREVLPELKKIFIPEVIIVDPPRKGCHEDVLKSFVEIEPERIVYVSCNPSSLARDLKYLDEHGYKTIEVQPVDMFPQTYHIESVALIKRVDS</sequence>
<keyword evidence="1 4" id="KW-0489">Methyltransferase</keyword>
<reference evidence="7 8" key="2">
    <citation type="submission" date="2016-08" db="EMBL/GenBank/DDBJ databases">
        <title>Orenia metallireducens sp. nov. strain Z6, a Novel Metal-reducing Firmicute from the Deep Subsurface.</title>
        <authorList>
            <person name="Maxim B.I."/>
            <person name="Kenneth K."/>
            <person name="Flynn T.M."/>
            <person name="Oloughlin E.J."/>
            <person name="Locke R.A."/>
            <person name="Weber J.R."/>
            <person name="Egan S.M."/>
            <person name="Mackie R.I."/>
            <person name="Cann I.K."/>
        </authorList>
    </citation>
    <scope>NUCLEOTIDE SEQUENCE [LARGE SCALE GENOMIC DNA]</scope>
    <source>
        <strain evidence="7 8">Z6</strain>
    </source>
</reference>
<feature type="binding site" evidence="4">
    <location>
        <position position="288"/>
    </location>
    <ligand>
        <name>S-adenosyl-L-methionine</name>
        <dbReference type="ChEBI" id="CHEBI:59789"/>
    </ligand>
</feature>
<feature type="binding site" evidence="4">
    <location>
        <position position="317"/>
    </location>
    <ligand>
        <name>S-adenosyl-L-methionine</name>
        <dbReference type="ChEBI" id="CHEBI:59789"/>
    </ligand>
</feature>
<dbReference type="FunFam" id="3.40.50.150:FF:000009">
    <property type="entry name" value="23S rRNA (Uracil(1939)-C(5))-methyltransferase RlmD"/>
    <property type="match status" value="1"/>
</dbReference>
<dbReference type="InterPro" id="IPR002792">
    <property type="entry name" value="TRAM_dom"/>
</dbReference>
<dbReference type="PROSITE" id="PS50926">
    <property type="entry name" value="TRAM"/>
    <property type="match status" value="1"/>
</dbReference>
<evidence type="ECO:0000256" key="5">
    <source>
        <dbReference type="PROSITE-ProRule" id="PRU10015"/>
    </source>
</evidence>
<dbReference type="NCBIfam" id="TIGR00479">
    <property type="entry name" value="rumA"/>
    <property type="match status" value="1"/>
</dbReference>
<dbReference type="Proteomes" id="UP000093514">
    <property type="component" value="Unassembled WGS sequence"/>
</dbReference>
<evidence type="ECO:0000313" key="7">
    <source>
        <dbReference type="EMBL" id="OCL27665.1"/>
    </source>
</evidence>
<dbReference type="InterPro" id="IPR012340">
    <property type="entry name" value="NA-bd_OB-fold"/>
</dbReference>
<dbReference type="InterPro" id="IPR010280">
    <property type="entry name" value="U5_MeTrfase_fam"/>
</dbReference>